<organism evidence="3 4">
    <name type="scientific">Aulographum hederae CBS 113979</name>
    <dbReference type="NCBI Taxonomy" id="1176131"/>
    <lineage>
        <taxon>Eukaryota</taxon>
        <taxon>Fungi</taxon>
        <taxon>Dikarya</taxon>
        <taxon>Ascomycota</taxon>
        <taxon>Pezizomycotina</taxon>
        <taxon>Dothideomycetes</taxon>
        <taxon>Pleosporomycetidae</taxon>
        <taxon>Aulographales</taxon>
        <taxon>Aulographaceae</taxon>
    </lineage>
</organism>
<protein>
    <submittedName>
        <fullName evidence="3">Uncharacterized protein</fullName>
    </submittedName>
</protein>
<sequence length="473" mass="51554">MFGGAWVALVACLLHHFGSVAMVFLLLVVLFALSRFLSVLVALRNDVVDEMTRLRKAMGTHNTNFETLWQDAELLKDAFGKLAAKTDRKIGNIMDTIEAFEARIRDVSLNSGHLDSLKDEIMVTIQPMLNADKKEELLSLVQTLLTKHNDAVLASVSSVLNQDRSEMLARIEETNRRQQELFSDLADEQVISLPSDDPASPRGIIPEANPTKYQSFRTWEAIVRSDVRDLCNAEFASLIQALSVFVTQVGTNAAYVPEPNVQDPSWRHGLFDALNHLYARINSPLQQRSDVTAKNLGELEKVVSELARRSSYRPPPTPSPPPYGHNLAAPSPVHHFGNNRGVGFAQHRAAVAPAHPQAGNGPWRMPQTSMSPLNTSGFPQHHAGQPARPASSNANSSTLSRYSRVAPSPVNSTFSSSASNNEPLARPRLALNPDSPAFTPALGGRDLVVCPAEPAGRGRGERGGFVFHPVPGA</sequence>
<feature type="region of interest" description="Disordered" evidence="1">
    <location>
        <begin position="352"/>
        <end position="444"/>
    </location>
</feature>
<feature type="compositionally biased region" description="Polar residues" evidence="1">
    <location>
        <begin position="409"/>
        <end position="422"/>
    </location>
</feature>
<evidence type="ECO:0000313" key="4">
    <source>
        <dbReference type="Proteomes" id="UP000800041"/>
    </source>
</evidence>
<dbReference type="Proteomes" id="UP000800041">
    <property type="component" value="Unassembled WGS sequence"/>
</dbReference>
<name>A0A6G1HF53_9PEZI</name>
<evidence type="ECO:0000313" key="3">
    <source>
        <dbReference type="EMBL" id="KAF1991785.1"/>
    </source>
</evidence>
<evidence type="ECO:0000256" key="1">
    <source>
        <dbReference type="SAM" id="MobiDB-lite"/>
    </source>
</evidence>
<proteinExistence type="predicted"/>
<keyword evidence="2" id="KW-0812">Transmembrane</keyword>
<accession>A0A6G1HF53</accession>
<feature type="compositionally biased region" description="Polar residues" evidence="1">
    <location>
        <begin position="366"/>
        <end position="378"/>
    </location>
</feature>
<feature type="compositionally biased region" description="Pro residues" evidence="1">
    <location>
        <begin position="313"/>
        <end position="323"/>
    </location>
</feature>
<keyword evidence="4" id="KW-1185">Reference proteome</keyword>
<dbReference type="AlphaFoldDB" id="A0A6G1HF53"/>
<keyword evidence="2" id="KW-1133">Transmembrane helix</keyword>
<keyword evidence="2" id="KW-0472">Membrane</keyword>
<evidence type="ECO:0000256" key="2">
    <source>
        <dbReference type="SAM" id="Phobius"/>
    </source>
</evidence>
<feature type="region of interest" description="Disordered" evidence="1">
    <location>
        <begin position="307"/>
        <end position="340"/>
    </location>
</feature>
<feature type="transmembrane region" description="Helical" evidence="2">
    <location>
        <begin position="6"/>
        <end position="33"/>
    </location>
</feature>
<reference evidence="3" key="1">
    <citation type="journal article" date="2020" name="Stud. Mycol.">
        <title>101 Dothideomycetes genomes: a test case for predicting lifestyles and emergence of pathogens.</title>
        <authorList>
            <person name="Haridas S."/>
            <person name="Albert R."/>
            <person name="Binder M."/>
            <person name="Bloem J."/>
            <person name="Labutti K."/>
            <person name="Salamov A."/>
            <person name="Andreopoulos B."/>
            <person name="Baker S."/>
            <person name="Barry K."/>
            <person name="Bills G."/>
            <person name="Bluhm B."/>
            <person name="Cannon C."/>
            <person name="Castanera R."/>
            <person name="Culley D."/>
            <person name="Daum C."/>
            <person name="Ezra D."/>
            <person name="Gonzalez J."/>
            <person name="Henrissat B."/>
            <person name="Kuo A."/>
            <person name="Liang C."/>
            <person name="Lipzen A."/>
            <person name="Lutzoni F."/>
            <person name="Magnuson J."/>
            <person name="Mondo S."/>
            <person name="Nolan M."/>
            <person name="Ohm R."/>
            <person name="Pangilinan J."/>
            <person name="Park H.-J."/>
            <person name="Ramirez L."/>
            <person name="Alfaro M."/>
            <person name="Sun H."/>
            <person name="Tritt A."/>
            <person name="Yoshinaga Y."/>
            <person name="Zwiers L.-H."/>
            <person name="Turgeon B."/>
            <person name="Goodwin S."/>
            <person name="Spatafora J."/>
            <person name="Crous P."/>
            <person name="Grigoriev I."/>
        </authorList>
    </citation>
    <scope>NUCLEOTIDE SEQUENCE</scope>
    <source>
        <strain evidence="3">CBS 113979</strain>
    </source>
</reference>
<gene>
    <name evidence="3" type="ORF">K402DRAFT_459041</name>
</gene>
<dbReference type="EMBL" id="ML977138">
    <property type="protein sequence ID" value="KAF1991785.1"/>
    <property type="molecule type" value="Genomic_DNA"/>
</dbReference>